<evidence type="ECO:0000256" key="7">
    <source>
        <dbReference type="ARBA" id="ARBA00022977"/>
    </source>
</evidence>
<dbReference type="GO" id="GO:0050334">
    <property type="term" value="F:thiaminase activity"/>
    <property type="evidence" value="ECO:0007669"/>
    <property type="project" value="UniProtKB-EC"/>
</dbReference>
<name>A0A940P4V7_9ENTE</name>
<dbReference type="NCBIfam" id="TIGR04306">
    <property type="entry name" value="salvage_TenA"/>
    <property type="match status" value="1"/>
</dbReference>
<dbReference type="InterPro" id="IPR004305">
    <property type="entry name" value="Thiaminase-2/PQQC"/>
</dbReference>
<evidence type="ECO:0000256" key="2">
    <source>
        <dbReference type="ARBA" id="ARBA00004948"/>
    </source>
</evidence>
<evidence type="ECO:0000256" key="6">
    <source>
        <dbReference type="ARBA" id="ARBA00013647"/>
    </source>
</evidence>
<keyword evidence="9" id="KW-0378">Hydrolase</keyword>
<evidence type="ECO:0000256" key="8">
    <source>
        <dbReference type="ARBA" id="ARBA00048337"/>
    </source>
</evidence>
<dbReference type="AlphaFoldDB" id="A0A940P4V7"/>
<comment type="similarity">
    <text evidence="3 9">Belongs to the TenA family.</text>
</comment>
<accession>A0A940P4V7</accession>
<keyword evidence="12" id="KW-1185">Reference proteome</keyword>
<dbReference type="GO" id="GO:0005829">
    <property type="term" value="C:cytosol"/>
    <property type="evidence" value="ECO:0007669"/>
    <property type="project" value="TreeGrafter"/>
</dbReference>
<dbReference type="InterPro" id="IPR027574">
    <property type="entry name" value="Thiaminase_II"/>
</dbReference>
<dbReference type="Gene3D" id="1.20.910.10">
    <property type="entry name" value="Heme oxygenase-like"/>
    <property type="match status" value="1"/>
</dbReference>
<comment type="catalytic activity">
    <reaction evidence="1 9">
        <text>4-amino-5-aminomethyl-2-methylpyrimidine + H2O = 4-amino-5-hydroxymethyl-2-methylpyrimidine + NH4(+)</text>
        <dbReference type="Rhea" id="RHEA:31799"/>
        <dbReference type="ChEBI" id="CHEBI:15377"/>
        <dbReference type="ChEBI" id="CHEBI:16892"/>
        <dbReference type="ChEBI" id="CHEBI:28938"/>
        <dbReference type="ChEBI" id="CHEBI:63416"/>
        <dbReference type="EC" id="3.5.99.2"/>
    </reaction>
</comment>
<comment type="pathway">
    <text evidence="2 9">Cofactor biosynthesis; thiamine diphosphate biosynthesis.</text>
</comment>
<gene>
    <name evidence="11" type="primary">tenA</name>
    <name evidence="11" type="ORF">I6N95_02040</name>
</gene>
<dbReference type="Pfam" id="PF03070">
    <property type="entry name" value="TENA_THI-4"/>
    <property type="match status" value="1"/>
</dbReference>
<evidence type="ECO:0000259" key="10">
    <source>
        <dbReference type="Pfam" id="PF03070"/>
    </source>
</evidence>
<comment type="subunit">
    <text evidence="4">Homotetramer.</text>
</comment>
<dbReference type="SUPFAM" id="SSF48613">
    <property type="entry name" value="Heme oxygenase-like"/>
    <property type="match status" value="1"/>
</dbReference>
<dbReference type="EMBL" id="JAEEGA010000001">
    <property type="protein sequence ID" value="MBP1039781.1"/>
    <property type="molecule type" value="Genomic_DNA"/>
</dbReference>
<evidence type="ECO:0000313" key="12">
    <source>
        <dbReference type="Proteomes" id="UP000674938"/>
    </source>
</evidence>
<proteinExistence type="inferred from homology"/>
<keyword evidence="7 9" id="KW-0784">Thiamine biosynthesis</keyword>
<dbReference type="InterPro" id="IPR050967">
    <property type="entry name" value="Thiamine_Salvage_TenA"/>
</dbReference>
<dbReference type="CDD" id="cd19364">
    <property type="entry name" value="TenA_C_BsTenA-like"/>
    <property type="match status" value="1"/>
</dbReference>
<evidence type="ECO:0000256" key="9">
    <source>
        <dbReference type="RuleBase" id="RU363093"/>
    </source>
</evidence>
<evidence type="ECO:0000256" key="5">
    <source>
        <dbReference type="ARBA" id="ARBA00012684"/>
    </source>
</evidence>
<dbReference type="PANTHER" id="PTHR43198:SF2">
    <property type="entry name" value="SI:CH1073-67J19.1-RELATED"/>
    <property type="match status" value="1"/>
</dbReference>
<dbReference type="GO" id="GO:0009228">
    <property type="term" value="P:thiamine biosynthetic process"/>
    <property type="evidence" value="ECO:0007669"/>
    <property type="project" value="UniProtKB-KW"/>
</dbReference>
<protein>
    <recommendedName>
        <fullName evidence="6 9">Aminopyrimidine aminohydrolase</fullName>
        <ecNumber evidence="5 9">3.5.99.2</ecNumber>
    </recommendedName>
</protein>
<comment type="caution">
    <text evidence="11">The sequence shown here is derived from an EMBL/GenBank/DDBJ whole genome shotgun (WGS) entry which is preliminary data.</text>
</comment>
<evidence type="ECO:0000256" key="3">
    <source>
        <dbReference type="ARBA" id="ARBA00010264"/>
    </source>
</evidence>
<dbReference type="PANTHER" id="PTHR43198">
    <property type="entry name" value="BIFUNCTIONAL TH2 PROTEIN"/>
    <property type="match status" value="1"/>
</dbReference>
<evidence type="ECO:0000256" key="4">
    <source>
        <dbReference type="ARBA" id="ARBA00011881"/>
    </source>
</evidence>
<dbReference type="Proteomes" id="UP000674938">
    <property type="component" value="Unassembled WGS sequence"/>
</dbReference>
<comment type="function">
    <text evidence="9">Catalyzes an amino-pyrimidine hydrolysis reaction at the C5' of the pyrimidine moiety of thiamine compounds, a reaction that is part of a thiamine salvage pathway.</text>
</comment>
<dbReference type="InterPro" id="IPR016084">
    <property type="entry name" value="Haem_Oase-like_multi-hlx"/>
</dbReference>
<organism evidence="11 12">
    <name type="scientific">Vagococcus allomyrinae</name>
    <dbReference type="NCBI Taxonomy" id="2794353"/>
    <lineage>
        <taxon>Bacteria</taxon>
        <taxon>Bacillati</taxon>
        <taxon>Bacillota</taxon>
        <taxon>Bacilli</taxon>
        <taxon>Lactobacillales</taxon>
        <taxon>Enterococcaceae</taxon>
        <taxon>Vagococcus</taxon>
    </lineage>
</organism>
<evidence type="ECO:0000313" key="11">
    <source>
        <dbReference type="EMBL" id="MBP1039781.1"/>
    </source>
</evidence>
<reference evidence="11" key="1">
    <citation type="submission" date="2020-12" db="EMBL/GenBank/DDBJ databases">
        <title>Vagococcus allomyrinae sp. nov. and Enterococcus lavae sp. nov., isolated from the larvae of Allomyrina dichotoma.</title>
        <authorList>
            <person name="Lee S.D."/>
        </authorList>
    </citation>
    <scope>NUCLEOTIDE SEQUENCE</scope>
    <source>
        <strain evidence="11">BWB3-3</strain>
    </source>
</reference>
<evidence type="ECO:0000256" key="1">
    <source>
        <dbReference type="ARBA" id="ARBA00001881"/>
    </source>
</evidence>
<sequence>MFSEELREAAAELWQASFDHGFIQELVAGTLEEGAFRYYLLQDCYYLTHFSDAHGLLAAKTTDESVRSSQLALKKGMDEGEIAIRERYFKWLGITQEEYQKTVVAPSAYQYVNHLYRQLTTGTVATSLAALLPCYWLYHEIGVRFREVTSPNRLYQDWINTYDSPAFAENTRRQIDLLNHLAEVASEEERLAMKESFLISSQYELAFWDMSYTGETWQFGR</sequence>
<feature type="domain" description="Thiaminase-2/PQQC" evidence="10">
    <location>
        <begin position="9"/>
        <end position="213"/>
    </location>
</feature>
<dbReference type="EC" id="3.5.99.2" evidence="5 9"/>
<comment type="catalytic activity">
    <reaction evidence="8 9">
        <text>thiamine + H2O = 5-(2-hydroxyethyl)-4-methylthiazole + 4-amino-5-hydroxymethyl-2-methylpyrimidine + H(+)</text>
        <dbReference type="Rhea" id="RHEA:17509"/>
        <dbReference type="ChEBI" id="CHEBI:15377"/>
        <dbReference type="ChEBI" id="CHEBI:15378"/>
        <dbReference type="ChEBI" id="CHEBI:16892"/>
        <dbReference type="ChEBI" id="CHEBI:17957"/>
        <dbReference type="ChEBI" id="CHEBI:18385"/>
        <dbReference type="EC" id="3.5.99.2"/>
    </reaction>
</comment>